<accession>A0ACC6PVD6</accession>
<evidence type="ECO:0000313" key="2">
    <source>
        <dbReference type="Proteomes" id="UP001377168"/>
    </source>
</evidence>
<evidence type="ECO:0000313" key="1">
    <source>
        <dbReference type="EMBL" id="MEJ8635422.1"/>
    </source>
</evidence>
<sequence length="278" mass="28935">MARLLAALLAGLLTPVTAVAVDGPAWTATPGPGGDRPYIYAEGAPGTVLEDTLAVTNPGTKPLTVRLRADGEGSRIVLAAPSVTVPPRTRAEVPLSLTVPPNAVPGDHRAAVTASSGGRESRVRIHLRVSGPLLAALTVEDVSVTGGTIRYTLVNRGNTVLSPRVTIMADGLFGEVLRRTPGGLPAELLPARRITLTENWRDRPALDAVEVRVRATAAGAPAADATTSVRFVPWVWCASALALGAAAAALWLRRRRGRPSAPECEQATADRQLARSGA</sequence>
<keyword evidence="2" id="KW-1185">Reference proteome</keyword>
<proteinExistence type="predicted"/>
<name>A0ACC6PVD6_9ACTN</name>
<reference evidence="1" key="1">
    <citation type="submission" date="2024-03" db="EMBL/GenBank/DDBJ databases">
        <title>Novel Streptomyces species of biotechnological and ecological value are a feature of Machair soil.</title>
        <authorList>
            <person name="Prole J.R."/>
            <person name="Goodfellow M."/>
            <person name="Allenby N."/>
            <person name="Ward A.C."/>
        </authorList>
    </citation>
    <scope>NUCLEOTIDE SEQUENCE</scope>
    <source>
        <strain evidence="1">MS2.AVA.5</strain>
    </source>
</reference>
<comment type="caution">
    <text evidence="1">The sequence shown here is derived from an EMBL/GenBank/DDBJ whole genome shotgun (WGS) entry which is preliminary data.</text>
</comment>
<dbReference type="Proteomes" id="UP001377168">
    <property type="component" value="Unassembled WGS sequence"/>
</dbReference>
<dbReference type="EMBL" id="JBBKAJ010000022">
    <property type="protein sequence ID" value="MEJ8635422.1"/>
    <property type="molecule type" value="Genomic_DNA"/>
</dbReference>
<gene>
    <name evidence="1" type="ORF">WKI67_18760</name>
</gene>
<protein>
    <submittedName>
        <fullName evidence="1">Uncharacterized protein</fullName>
    </submittedName>
</protein>
<organism evidence="1 2">
    <name type="scientific">Streptomyces achmelvichensis</name>
    <dbReference type="NCBI Taxonomy" id="3134111"/>
    <lineage>
        <taxon>Bacteria</taxon>
        <taxon>Bacillati</taxon>
        <taxon>Actinomycetota</taxon>
        <taxon>Actinomycetes</taxon>
        <taxon>Kitasatosporales</taxon>
        <taxon>Streptomycetaceae</taxon>
        <taxon>Streptomyces</taxon>
    </lineage>
</organism>